<evidence type="ECO:0000256" key="2">
    <source>
        <dbReference type="ARBA" id="ARBA00022553"/>
    </source>
</evidence>
<dbReference type="InterPro" id="IPR011009">
    <property type="entry name" value="Kinase-like_dom_sf"/>
</dbReference>
<evidence type="ECO:0000313" key="12">
    <source>
        <dbReference type="EMBL" id="KRX10307.1"/>
    </source>
</evidence>
<dbReference type="OrthoDB" id="63267at2759"/>
<evidence type="ECO:0000256" key="1">
    <source>
        <dbReference type="ARBA" id="ARBA00022527"/>
    </source>
</evidence>
<evidence type="ECO:0000313" key="13">
    <source>
        <dbReference type="Proteomes" id="UP000054937"/>
    </source>
</evidence>
<gene>
    <name evidence="12" type="ORF">PPERSA_09691</name>
</gene>
<dbReference type="Pfam" id="PF00069">
    <property type="entry name" value="Pkinase"/>
    <property type="match status" value="1"/>
</dbReference>
<dbReference type="SMART" id="SM00220">
    <property type="entry name" value="S_TKc"/>
    <property type="match status" value="1"/>
</dbReference>
<organism evidence="12 13">
    <name type="scientific">Pseudocohnilembus persalinus</name>
    <name type="common">Ciliate</name>
    <dbReference type="NCBI Taxonomy" id="266149"/>
    <lineage>
        <taxon>Eukaryota</taxon>
        <taxon>Sar</taxon>
        <taxon>Alveolata</taxon>
        <taxon>Ciliophora</taxon>
        <taxon>Intramacronucleata</taxon>
        <taxon>Oligohymenophorea</taxon>
        <taxon>Scuticociliatia</taxon>
        <taxon>Philasterida</taxon>
        <taxon>Pseudocohnilembidae</taxon>
        <taxon>Pseudocohnilembus</taxon>
    </lineage>
</organism>
<dbReference type="GO" id="GO:0005524">
    <property type="term" value="F:ATP binding"/>
    <property type="evidence" value="ECO:0007669"/>
    <property type="project" value="UniProtKB-UniRule"/>
</dbReference>
<proteinExistence type="inferred from homology"/>
<keyword evidence="3" id="KW-0808">Transferase</keyword>
<dbReference type="InterPro" id="IPR017441">
    <property type="entry name" value="Protein_kinase_ATP_BS"/>
</dbReference>
<evidence type="ECO:0000256" key="7">
    <source>
        <dbReference type="PROSITE-ProRule" id="PRU10141"/>
    </source>
</evidence>
<evidence type="ECO:0000256" key="4">
    <source>
        <dbReference type="ARBA" id="ARBA00022741"/>
    </source>
</evidence>
<accession>A0A0V0R760</accession>
<keyword evidence="6 7" id="KW-0067">ATP-binding</keyword>
<dbReference type="InterPro" id="IPR008271">
    <property type="entry name" value="Ser/Thr_kinase_AS"/>
</dbReference>
<feature type="binding site" evidence="7">
    <location>
        <position position="57"/>
    </location>
    <ligand>
        <name>ATP</name>
        <dbReference type="ChEBI" id="CHEBI:30616"/>
    </ligand>
</feature>
<dbReference type="InParanoid" id="A0A0V0R760"/>
<protein>
    <submittedName>
        <fullName evidence="12">Protein kinase-like domain</fullName>
    </submittedName>
</protein>
<name>A0A0V0R760_PSEPJ</name>
<dbReference type="FunFam" id="1.10.510.10:FF:000008">
    <property type="entry name" value="Non-specific serine/threonine protein kinase"/>
    <property type="match status" value="1"/>
</dbReference>
<comment type="caution">
    <text evidence="12">The sequence shown here is derived from an EMBL/GenBank/DDBJ whole genome shotgun (WGS) entry which is preliminary data.</text>
</comment>
<keyword evidence="13" id="KW-1185">Reference proteome</keyword>
<dbReference type="InterPro" id="IPR000719">
    <property type="entry name" value="Prot_kinase_dom"/>
</dbReference>
<dbReference type="PANTHER" id="PTHR24351">
    <property type="entry name" value="RIBOSOMAL PROTEIN S6 KINASE"/>
    <property type="match status" value="1"/>
</dbReference>
<sequence>MMQNQVGVSKSAERLKDFEQLKVLGKGSYAKVTLVRCIQDQKIYAMKILKKAELAKKKQEEHTLTERHILVECDHPFIIQLKASFQTDKKLFFVLEFCQGGELFNLLCAKQKFSEEVCRFYSSQIVLAMEYLHNKNIIYRDLKPENVLIDNCGYIRISDFGLSKNNITGNEALSVCGTPEYLAPEILHKQGHGKSVDWWALGCILFEMLTGEPAYYSNDRKQLFDNIKNQQIKYPKNISPELKDLLKNLFIKDQNQRLGANGAHEVKNHPWFRNTQWDKIYNKQMKPPFIPTIKGEADVSNFDAEFTQADVFSHKEDSLPPQRQYEDFSYKAYDLSPNMEKEDDMSYNTQAYNPNQNYYPQQNNYNQYQNGPNGYYNFMNQNQINVQQPQMPRVTQNPDDYVSEMHD</sequence>
<keyword evidence="5 12" id="KW-0418">Kinase</keyword>
<dbReference type="SUPFAM" id="SSF56112">
    <property type="entry name" value="Protein kinase-like (PK-like)"/>
    <property type="match status" value="1"/>
</dbReference>
<evidence type="ECO:0000256" key="8">
    <source>
        <dbReference type="RuleBase" id="RU000304"/>
    </source>
</evidence>
<feature type="compositionally biased region" description="Polar residues" evidence="9">
    <location>
        <begin position="388"/>
        <end position="398"/>
    </location>
</feature>
<dbReference type="InterPro" id="IPR017892">
    <property type="entry name" value="Pkinase_C"/>
</dbReference>
<dbReference type="GO" id="GO:0004674">
    <property type="term" value="F:protein serine/threonine kinase activity"/>
    <property type="evidence" value="ECO:0007669"/>
    <property type="project" value="UniProtKB-KW"/>
</dbReference>
<evidence type="ECO:0000256" key="3">
    <source>
        <dbReference type="ARBA" id="ARBA00022679"/>
    </source>
</evidence>
<evidence type="ECO:0000259" key="10">
    <source>
        <dbReference type="PROSITE" id="PS50011"/>
    </source>
</evidence>
<dbReference type="SMART" id="SM00133">
    <property type="entry name" value="S_TK_X"/>
    <property type="match status" value="1"/>
</dbReference>
<dbReference type="PROSITE" id="PS50011">
    <property type="entry name" value="PROTEIN_KINASE_DOM"/>
    <property type="match status" value="1"/>
</dbReference>
<evidence type="ECO:0000256" key="9">
    <source>
        <dbReference type="SAM" id="MobiDB-lite"/>
    </source>
</evidence>
<dbReference type="Proteomes" id="UP000054937">
    <property type="component" value="Unassembled WGS sequence"/>
</dbReference>
<keyword evidence="1 8" id="KW-0723">Serine/threonine-protein kinase</keyword>
<evidence type="ECO:0000256" key="6">
    <source>
        <dbReference type="ARBA" id="ARBA00022840"/>
    </source>
</evidence>
<dbReference type="PROSITE" id="PS00107">
    <property type="entry name" value="PROTEIN_KINASE_ATP"/>
    <property type="match status" value="1"/>
</dbReference>
<evidence type="ECO:0000256" key="5">
    <source>
        <dbReference type="ARBA" id="ARBA00022777"/>
    </source>
</evidence>
<feature type="region of interest" description="Disordered" evidence="9">
    <location>
        <begin position="388"/>
        <end position="407"/>
    </location>
</feature>
<dbReference type="Gene3D" id="3.30.200.20">
    <property type="entry name" value="Phosphorylase Kinase, domain 1"/>
    <property type="match status" value="1"/>
</dbReference>
<dbReference type="EMBL" id="LDAU01000032">
    <property type="protein sequence ID" value="KRX10307.1"/>
    <property type="molecule type" value="Genomic_DNA"/>
</dbReference>
<dbReference type="OMA" id="TWAPEIL"/>
<keyword evidence="2" id="KW-0597">Phosphoprotein</keyword>
<evidence type="ECO:0000259" key="11">
    <source>
        <dbReference type="PROSITE" id="PS51285"/>
    </source>
</evidence>
<keyword evidence="4 7" id="KW-0547">Nucleotide-binding</keyword>
<feature type="domain" description="Protein kinase" evidence="10">
    <location>
        <begin position="18"/>
        <end position="272"/>
    </location>
</feature>
<reference evidence="12 13" key="1">
    <citation type="journal article" date="2015" name="Sci. Rep.">
        <title>Genome of the facultative scuticociliatosis pathogen Pseudocohnilembus persalinus provides insight into its virulence through horizontal gene transfer.</title>
        <authorList>
            <person name="Xiong J."/>
            <person name="Wang G."/>
            <person name="Cheng J."/>
            <person name="Tian M."/>
            <person name="Pan X."/>
            <person name="Warren A."/>
            <person name="Jiang C."/>
            <person name="Yuan D."/>
            <person name="Miao W."/>
        </authorList>
    </citation>
    <scope>NUCLEOTIDE SEQUENCE [LARGE SCALE GENOMIC DNA]</scope>
    <source>
        <strain evidence="12">36N120E</strain>
    </source>
</reference>
<feature type="domain" description="AGC-kinase C-terminal" evidence="11">
    <location>
        <begin position="273"/>
        <end position="340"/>
    </location>
</feature>
<comment type="similarity">
    <text evidence="8">Belongs to the protein kinase superfamily.</text>
</comment>
<dbReference type="Pfam" id="PF00433">
    <property type="entry name" value="Pkinase_C"/>
    <property type="match status" value="1"/>
</dbReference>
<dbReference type="InterPro" id="IPR000961">
    <property type="entry name" value="AGC-kinase_C"/>
</dbReference>
<dbReference type="PROSITE" id="PS00108">
    <property type="entry name" value="PROTEIN_KINASE_ST"/>
    <property type="match status" value="1"/>
</dbReference>
<dbReference type="FunFam" id="3.30.200.20:FF:000537">
    <property type="entry name" value="Non-specific serine/threonine protein kinase"/>
    <property type="match status" value="1"/>
</dbReference>
<dbReference type="AlphaFoldDB" id="A0A0V0R760"/>
<dbReference type="PROSITE" id="PS51285">
    <property type="entry name" value="AGC_KINASE_CTER"/>
    <property type="match status" value="1"/>
</dbReference>
<dbReference type="Gene3D" id="1.10.510.10">
    <property type="entry name" value="Transferase(Phosphotransferase) domain 1"/>
    <property type="match status" value="1"/>
</dbReference>